<comment type="caution">
    <text evidence="3">The sequence shown here is derived from an EMBL/GenBank/DDBJ whole genome shotgun (WGS) entry which is preliminary data.</text>
</comment>
<keyword evidence="2" id="KW-1133">Transmembrane helix</keyword>
<name>A0A367ZU34_9BACT</name>
<dbReference type="Proteomes" id="UP000252355">
    <property type="component" value="Unassembled WGS sequence"/>
</dbReference>
<gene>
    <name evidence="3" type="ORF">OZSIB_0684</name>
</gene>
<keyword evidence="2" id="KW-0812">Transmembrane</keyword>
<evidence type="ECO:0000313" key="3">
    <source>
        <dbReference type="EMBL" id="RCK81550.1"/>
    </source>
</evidence>
<feature type="region of interest" description="Disordered" evidence="1">
    <location>
        <begin position="131"/>
        <end position="156"/>
    </location>
</feature>
<evidence type="ECO:0000313" key="4">
    <source>
        <dbReference type="Proteomes" id="UP000252355"/>
    </source>
</evidence>
<reference evidence="3 4" key="1">
    <citation type="submission" date="2018-05" db="EMBL/GenBank/DDBJ databases">
        <title>A metagenomic window into the 2 km-deep terrestrial subsurface aquifer revealed taxonomically and functionally diverse microbial community comprising novel uncultured bacterial lineages.</title>
        <authorList>
            <person name="Kadnikov V.V."/>
            <person name="Mardanov A.V."/>
            <person name="Beletsky A.V."/>
            <person name="Banks D."/>
            <person name="Pimenov N.V."/>
            <person name="Frank Y.A."/>
            <person name="Karnachuk O.V."/>
            <person name="Ravin N.V."/>
        </authorList>
    </citation>
    <scope>NUCLEOTIDE SEQUENCE [LARGE SCALE GENOMIC DNA]</scope>
    <source>
        <strain evidence="3">BY5</strain>
    </source>
</reference>
<evidence type="ECO:0000256" key="1">
    <source>
        <dbReference type="SAM" id="MobiDB-lite"/>
    </source>
</evidence>
<feature type="transmembrane region" description="Helical" evidence="2">
    <location>
        <begin position="12"/>
        <end position="33"/>
    </location>
</feature>
<evidence type="ECO:0000256" key="2">
    <source>
        <dbReference type="SAM" id="Phobius"/>
    </source>
</evidence>
<feature type="region of interest" description="Disordered" evidence="1">
    <location>
        <begin position="56"/>
        <end position="96"/>
    </location>
</feature>
<feature type="compositionally biased region" description="Pro residues" evidence="1">
    <location>
        <begin position="147"/>
        <end position="156"/>
    </location>
</feature>
<dbReference type="AlphaFoldDB" id="A0A367ZU34"/>
<accession>A0A367ZU34</accession>
<keyword evidence="2" id="KW-0472">Membrane</keyword>
<organism evidence="3 4">
    <name type="scientific">Candidatus Ozemobacter sibiricus</name>
    <dbReference type="NCBI Taxonomy" id="2268124"/>
    <lineage>
        <taxon>Bacteria</taxon>
        <taxon>Candidatus Ozemobacteria</taxon>
        <taxon>Candidatus Ozemobacterales</taxon>
        <taxon>Candidatus Ozemobacteraceae</taxon>
        <taxon>Candidatus Ozemobacter</taxon>
    </lineage>
</organism>
<proteinExistence type="predicted"/>
<dbReference type="EMBL" id="QOQW01000001">
    <property type="protein sequence ID" value="RCK81550.1"/>
    <property type="molecule type" value="Genomic_DNA"/>
</dbReference>
<protein>
    <submittedName>
        <fullName evidence="3">Uncharacterized protein</fullName>
    </submittedName>
</protein>
<sequence length="156" mass="16486">MRNERRAGNGLLISIGIAFLALVLLGVVTWRLAPQLPRKATTLGTGRWSGDSTFWVAAGSSEEPGPGNLLAGRAPQGPPRQPYSVDLPWHGLPGGELPPDFHKLPKDFFQAQSTNEFRRAAGVMEDLSRALAEATAPGATESSGVAGPPPPRRTGL</sequence>